<feature type="transmembrane region" description="Helical" evidence="1">
    <location>
        <begin position="132"/>
        <end position="160"/>
    </location>
</feature>
<evidence type="ECO:0000313" key="2">
    <source>
        <dbReference type="EMBL" id="KAF0973282.1"/>
    </source>
</evidence>
<keyword evidence="1" id="KW-1133">Transmembrane helix</keyword>
<keyword evidence="1" id="KW-0812">Transmembrane</keyword>
<evidence type="ECO:0000313" key="3">
    <source>
        <dbReference type="Proteomes" id="UP000444721"/>
    </source>
</evidence>
<evidence type="ECO:0000256" key="1">
    <source>
        <dbReference type="SAM" id="Phobius"/>
    </source>
</evidence>
<gene>
    <name evidence="2" type="ORF">FDP41_008489</name>
</gene>
<accession>A0A6A5BER8</accession>
<feature type="transmembrane region" description="Helical" evidence="1">
    <location>
        <begin position="20"/>
        <end position="43"/>
    </location>
</feature>
<keyword evidence="1" id="KW-0472">Membrane</keyword>
<dbReference type="OMA" id="EIAPRTC"/>
<comment type="caution">
    <text evidence="2">The sequence shown here is derived from an EMBL/GenBank/DDBJ whole genome shotgun (WGS) entry which is preliminary data.</text>
</comment>
<dbReference type="OrthoDB" id="10249855at2759"/>
<dbReference type="VEuPathDB" id="AmoebaDB:NF0053880"/>
<name>A0A6A5BER8_NAEFO</name>
<organism evidence="2 3">
    <name type="scientific">Naegleria fowleri</name>
    <name type="common">Brain eating amoeba</name>
    <dbReference type="NCBI Taxonomy" id="5763"/>
    <lineage>
        <taxon>Eukaryota</taxon>
        <taxon>Discoba</taxon>
        <taxon>Heterolobosea</taxon>
        <taxon>Tetramitia</taxon>
        <taxon>Eutetramitia</taxon>
        <taxon>Vahlkampfiidae</taxon>
        <taxon>Naegleria</taxon>
    </lineage>
</organism>
<dbReference type="VEuPathDB" id="AmoebaDB:FDP41_008489"/>
<dbReference type="GeneID" id="68115707"/>
<proteinExistence type="predicted"/>
<dbReference type="VEuPathDB" id="AmoebaDB:NfTy_092960"/>
<dbReference type="AlphaFoldDB" id="A0A6A5BER8"/>
<keyword evidence="3" id="KW-1185">Reference proteome</keyword>
<dbReference type="EMBL" id="VFQX01000061">
    <property type="protein sequence ID" value="KAF0973282.1"/>
    <property type="molecule type" value="Genomic_DNA"/>
</dbReference>
<protein>
    <submittedName>
        <fullName evidence="2">Uncharacterized protein</fullName>
    </submittedName>
</protein>
<sequence length="168" mass="18275">MTITSGGYPKRKAKSTIKFCTNLCVFFLLAISLLGMMVGIIVLGTSEKPDPDSLTKQVTCNVKEIAPRTCTTSCTLTVYVPVLGKSVVTEPFSSSDKAFSYTSGQSIDCYVNLFYENYENQKVSVNEVQTNFAYVTSVVGGVMIGVSFLLLAITCGLSYYSCTMLIRP</sequence>
<reference evidence="2 3" key="1">
    <citation type="journal article" date="2019" name="Sci. Rep.">
        <title>Nanopore sequencing improves the draft genome of the human pathogenic amoeba Naegleria fowleri.</title>
        <authorList>
            <person name="Liechti N."/>
            <person name="Schurch N."/>
            <person name="Bruggmann R."/>
            <person name="Wittwer M."/>
        </authorList>
    </citation>
    <scope>NUCLEOTIDE SEQUENCE [LARGE SCALE GENOMIC DNA]</scope>
    <source>
        <strain evidence="2 3">ATCC 30894</strain>
    </source>
</reference>
<dbReference type="Proteomes" id="UP000444721">
    <property type="component" value="Unassembled WGS sequence"/>
</dbReference>
<dbReference type="RefSeq" id="XP_044557995.1">
    <property type="nucleotide sequence ID" value="XM_044712347.1"/>
</dbReference>